<protein>
    <submittedName>
        <fullName evidence="1">Uncharacterized protein</fullName>
    </submittedName>
</protein>
<organism evidence="1 2">
    <name type="scientific">Rotaria socialis</name>
    <dbReference type="NCBI Taxonomy" id="392032"/>
    <lineage>
        <taxon>Eukaryota</taxon>
        <taxon>Metazoa</taxon>
        <taxon>Spiralia</taxon>
        <taxon>Gnathifera</taxon>
        <taxon>Rotifera</taxon>
        <taxon>Eurotatoria</taxon>
        <taxon>Bdelloidea</taxon>
        <taxon>Philodinida</taxon>
        <taxon>Philodinidae</taxon>
        <taxon>Rotaria</taxon>
    </lineage>
</organism>
<evidence type="ECO:0000313" key="1">
    <source>
        <dbReference type="EMBL" id="CAF4710612.1"/>
    </source>
</evidence>
<comment type="caution">
    <text evidence="1">The sequence shown here is derived from an EMBL/GenBank/DDBJ whole genome shotgun (WGS) entry which is preliminary data.</text>
</comment>
<proteinExistence type="predicted"/>
<feature type="non-terminal residue" evidence="1">
    <location>
        <position position="1"/>
    </location>
</feature>
<feature type="non-terminal residue" evidence="1">
    <location>
        <position position="109"/>
    </location>
</feature>
<name>A0A821J0W0_9BILA</name>
<evidence type="ECO:0000313" key="2">
    <source>
        <dbReference type="Proteomes" id="UP000663862"/>
    </source>
</evidence>
<gene>
    <name evidence="1" type="ORF">TSG867_LOCUS33710</name>
</gene>
<accession>A0A821J0W0</accession>
<dbReference type="AlphaFoldDB" id="A0A821J0W0"/>
<sequence>KLFHKVTKKIMFKNNKLDDYLGIYSTTREYQLWMLNPYDKNGKEILFQGIRTDDDACQCRRCKKNRINEWPYERSLCANLLYLSGIHMNDINYNEIIKFEETVVSDYLR</sequence>
<dbReference type="Proteomes" id="UP000663862">
    <property type="component" value="Unassembled WGS sequence"/>
</dbReference>
<reference evidence="1" key="1">
    <citation type="submission" date="2021-02" db="EMBL/GenBank/DDBJ databases">
        <authorList>
            <person name="Nowell W R."/>
        </authorList>
    </citation>
    <scope>NUCLEOTIDE SEQUENCE</scope>
</reference>
<dbReference type="EMBL" id="CAJOBQ010011633">
    <property type="protein sequence ID" value="CAF4710612.1"/>
    <property type="molecule type" value="Genomic_DNA"/>
</dbReference>